<reference evidence="2 3" key="1">
    <citation type="submission" date="2018-09" db="EMBL/GenBank/DDBJ databases">
        <title>Roseovarius spongiae sp. nov., isolated from a marine sponge.</title>
        <authorList>
            <person name="Zhuang L."/>
            <person name="Luo L."/>
        </authorList>
    </citation>
    <scope>NUCLEOTIDE SEQUENCE [LARGE SCALE GENOMIC DNA]</scope>
    <source>
        <strain evidence="2 3">HN-E21</strain>
    </source>
</reference>
<name>A0A3A8AZ80_9RHOB</name>
<dbReference type="EMBL" id="RAPE01000001">
    <property type="protein sequence ID" value="RKF17246.1"/>
    <property type="molecule type" value="Genomic_DNA"/>
</dbReference>
<gene>
    <name evidence="2" type="ORF">D6850_02995</name>
</gene>
<organism evidence="2 3">
    <name type="scientific">Roseovarius spongiae</name>
    <dbReference type="NCBI Taxonomy" id="2320272"/>
    <lineage>
        <taxon>Bacteria</taxon>
        <taxon>Pseudomonadati</taxon>
        <taxon>Pseudomonadota</taxon>
        <taxon>Alphaproteobacteria</taxon>
        <taxon>Rhodobacterales</taxon>
        <taxon>Roseobacteraceae</taxon>
        <taxon>Roseovarius</taxon>
    </lineage>
</organism>
<evidence type="ECO:0000259" key="1">
    <source>
        <dbReference type="Pfam" id="PF13400"/>
    </source>
</evidence>
<protein>
    <recommendedName>
        <fullName evidence="1">Putative Flp pilus-assembly TadG-like N-terminal domain-containing protein</fullName>
    </recommendedName>
</protein>
<dbReference type="Gene3D" id="3.40.50.410">
    <property type="entry name" value="von Willebrand factor, type A domain"/>
    <property type="match status" value="1"/>
</dbReference>
<dbReference type="Proteomes" id="UP000281128">
    <property type="component" value="Unassembled WGS sequence"/>
</dbReference>
<sequence>MLVAGGIAIDVSRQEMERAHIQNTLDAAVLAAAGEPYAIDGKAKAKAIVEDYFAKAGMSDYLNEINTEGEDSDIVSTVNSSKVTASAEMQLDTYLMHLSGVKTLKASGVSTAERRVPKLEVAMVLDVSGSMNSNNKLRNLKSSAKEFVTKILNSADPGDAVISVVPFSWNVTPGMEIFDELNVDVRHDYSSCIRFFQDDGDYDETGIDPETPRTQQIYTSRYGSFDNVNGESCYTNDYADILPFSISETALHNKIDSFQGRGNTSGHLGMKWGAGLLDPAFQPVKTALNGKTDEDGNKLVSDLVGAVPAQYNEAETLKVIVMMGDGENTTSYYFGRNSSYRGPNSDLYKVTYQEMEFQYAYKKKKKSKISYNESKCSNKKWACVYEATGETKSAHYLHDKNDDRYRDLKHNSWMDEDDFDDLPETMEGYIATERLSWEMAWGLISPSEYGNITGNWGPWNDYTGNNESRWWKDQRMDKICTAIKQKDVIVYTIGFEIPKNGHAEGELKDCASSVAHYYRAEGVNINDAFNSIASNVVNLRLTQ</sequence>
<accession>A0A3A8AZ80</accession>
<dbReference type="OrthoDB" id="7522752at2"/>
<proteinExistence type="predicted"/>
<dbReference type="AlphaFoldDB" id="A0A3A8AZ80"/>
<dbReference type="InterPro" id="IPR028087">
    <property type="entry name" value="Tad_N"/>
</dbReference>
<evidence type="ECO:0000313" key="2">
    <source>
        <dbReference type="EMBL" id="RKF17246.1"/>
    </source>
</evidence>
<dbReference type="Pfam" id="PF13400">
    <property type="entry name" value="Tad"/>
    <property type="match status" value="1"/>
</dbReference>
<evidence type="ECO:0000313" key="3">
    <source>
        <dbReference type="Proteomes" id="UP000281128"/>
    </source>
</evidence>
<feature type="domain" description="Putative Flp pilus-assembly TadG-like N-terminal" evidence="1">
    <location>
        <begin position="2"/>
        <end position="34"/>
    </location>
</feature>
<keyword evidence="3" id="KW-1185">Reference proteome</keyword>
<dbReference type="InterPro" id="IPR036465">
    <property type="entry name" value="vWFA_dom_sf"/>
</dbReference>
<comment type="caution">
    <text evidence="2">The sequence shown here is derived from an EMBL/GenBank/DDBJ whole genome shotgun (WGS) entry which is preliminary data.</text>
</comment>
<dbReference type="SUPFAM" id="SSF53300">
    <property type="entry name" value="vWA-like"/>
    <property type="match status" value="1"/>
</dbReference>